<organism evidence="1 2">
    <name type="scientific">Pluteus cervinus</name>
    <dbReference type="NCBI Taxonomy" id="181527"/>
    <lineage>
        <taxon>Eukaryota</taxon>
        <taxon>Fungi</taxon>
        <taxon>Dikarya</taxon>
        <taxon>Basidiomycota</taxon>
        <taxon>Agaricomycotina</taxon>
        <taxon>Agaricomycetes</taxon>
        <taxon>Agaricomycetidae</taxon>
        <taxon>Agaricales</taxon>
        <taxon>Pluteineae</taxon>
        <taxon>Pluteaceae</taxon>
        <taxon>Pluteus</taxon>
    </lineage>
</organism>
<reference evidence="1 2" key="1">
    <citation type="journal article" date="2019" name="Nat. Ecol. Evol.">
        <title>Megaphylogeny resolves global patterns of mushroom evolution.</title>
        <authorList>
            <person name="Varga T."/>
            <person name="Krizsan K."/>
            <person name="Foldi C."/>
            <person name="Dima B."/>
            <person name="Sanchez-Garcia M."/>
            <person name="Sanchez-Ramirez S."/>
            <person name="Szollosi G.J."/>
            <person name="Szarkandi J.G."/>
            <person name="Papp V."/>
            <person name="Albert L."/>
            <person name="Andreopoulos W."/>
            <person name="Angelini C."/>
            <person name="Antonin V."/>
            <person name="Barry K.W."/>
            <person name="Bougher N.L."/>
            <person name="Buchanan P."/>
            <person name="Buyck B."/>
            <person name="Bense V."/>
            <person name="Catcheside P."/>
            <person name="Chovatia M."/>
            <person name="Cooper J."/>
            <person name="Damon W."/>
            <person name="Desjardin D."/>
            <person name="Finy P."/>
            <person name="Geml J."/>
            <person name="Haridas S."/>
            <person name="Hughes K."/>
            <person name="Justo A."/>
            <person name="Karasinski D."/>
            <person name="Kautmanova I."/>
            <person name="Kiss B."/>
            <person name="Kocsube S."/>
            <person name="Kotiranta H."/>
            <person name="LaButti K.M."/>
            <person name="Lechner B.E."/>
            <person name="Liimatainen K."/>
            <person name="Lipzen A."/>
            <person name="Lukacs Z."/>
            <person name="Mihaltcheva S."/>
            <person name="Morgado L.N."/>
            <person name="Niskanen T."/>
            <person name="Noordeloos M.E."/>
            <person name="Ohm R.A."/>
            <person name="Ortiz-Santana B."/>
            <person name="Ovrebo C."/>
            <person name="Racz N."/>
            <person name="Riley R."/>
            <person name="Savchenko A."/>
            <person name="Shiryaev A."/>
            <person name="Soop K."/>
            <person name="Spirin V."/>
            <person name="Szebenyi C."/>
            <person name="Tomsovsky M."/>
            <person name="Tulloss R.E."/>
            <person name="Uehling J."/>
            <person name="Grigoriev I.V."/>
            <person name="Vagvolgyi C."/>
            <person name="Papp T."/>
            <person name="Martin F.M."/>
            <person name="Miettinen O."/>
            <person name="Hibbett D.S."/>
            <person name="Nagy L.G."/>
        </authorList>
    </citation>
    <scope>NUCLEOTIDE SEQUENCE [LARGE SCALE GENOMIC DNA]</scope>
    <source>
        <strain evidence="1 2">NL-1719</strain>
    </source>
</reference>
<gene>
    <name evidence="1" type="ORF">BDN72DRAFT_965332</name>
</gene>
<dbReference type="EMBL" id="ML208689">
    <property type="protein sequence ID" value="TFK61157.1"/>
    <property type="molecule type" value="Genomic_DNA"/>
</dbReference>
<evidence type="ECO:0000313" key="1">
    <source>
        <dbReference type="EMBL" id="TFK61157.1"/>
    </source>
</evidence>
<keyword evidence="2" id="KW-1185">Reference proteome</keyword>
<dbReference type="Proteomes" id="UP000308600">
    <property type="component" value="Unassembled WGS sequence"/>
</dbReference>
<accession>A0ACD3A630</accession>
<name>A0ACD3A630_9AGAR</name>
<evidence type="ECO:0000313" key="2">
    <source>
        <dbReference type="Proteomes" id="UP000308600"/>
    </source>
</evidence>
<sequence>MADPPLPPEIERLIFELALQAQIQDAANLFLVAHHVHEWLLPKAFEVVLVYNQRHFPTQFTTEKFRRYGKFIRHLCLAERQLAMYDEDDPSVCPDGIISYCLSFCPNLLTLAAWWGALDSRLDANHLSQLPLTCVSIDPRTLFQELAVPISSLLTSRPPLSRIPKEIRIEPLFSRITHFEILNEQTSIFSTQGQDQRLAFVLHFPNVTHVALYRWRGIEAEGVSFFLENCPMLKALILWKHGSLELDNEGASAVPAAVKGDERIVVMRCLRVDDWEKGVRGTGFDMWSFADMVLDERRLTGWKGPVEASSQDPEDSASSE</sequence>
<proteinExistence type="predicted"/>
<protein>
    <submittedName>
        <fullName evidence="1">Uncharacterized protein</fullName>
    </submittedName>
</protein>